<protein>
    <recommendedName>
        <fullName evidence="2">Calcium/calmodulin-dependent protein kinase II association-domain domain-containing protein</fullName>
    </recommendedName>
</protein>
<evidence type="ECO:0000313" key="3">
    <source>
        <dbReference type="EMBL" id="SFO49894.1"/>
    </source>
</evidence>
<organism evidence="3 4">
    <name type="scientific">Candidatus Pantoea varia</name>
    <dbReference type="NCBI Taxonomy" id="1881036"/>
    <lineage>
        <taxon>Bacteria</taxon>
        <taxon>Pseudomonadati</taxon>
        <taxon>Pseudomonadota</taxon>
        <taxon>Gammaproteobacteria</taxon>
        <taxon>Enterobacterales</taxon>
        <taxon>Erwiniaceae</taxon>
        <taxon>Pantoea</taxon>
    </lineage>
</organism>
<feature type="signal peptide" evidence="1">
    <location>
        <begin position="1"/>
        <end position="22"/>
    </location>
</feature>
<keyword evidence="1" id="KW-0732">Signal</keyword>
<dbReference type="PROSITE" id="PS51257">
    <property type="entry name" value="PROKAR_LIPOPROTEIN"/>
    <property type="match status" value="1"/>
</dbReference>
<dbReference type="Pfam" id="PF08332">
    <property type="entry name" value="CaMKII_AD"/>
    <property type="match status" value="1"/>
</dbReference>
<gene>
    <name evidence="3" type="ORF">SAMN05428971_4218</name>
</gene>
<dbReference type="AlphaFoldDB" id="A0A1I5HNM0"/>
<reference evidence="4" key="1">
    <citation type="submission" date="2016-10" db="EMBL/GenBank/DDBJ databases">
        <authorList>
            <person name="Varghese N."/>
            <person name="Submissions S."/>
        </authorList>
    </citation>
    <scope>NUCLEOTIDE SEQUENCE [LARGE SCALE GENOMIC DNA]</scope>
    <source>
        <strain evidence="4">OV426</strain>
    </source>
</reference>
<dbReference type="InterPro" id="IPR011944">
    <property type="entry name" value="Steroid_delta5-4_isomerase"/>
</dbReference>
<dbReference type="PIRSF" id="PIRSF028470">
    <property type="entry name" value="UCP028470"/>
    <property type="match status" value="1"/>
</dbReference>
<dbReference type="NCBIfam" id="TIGR02246">
    <property type="entry name" value="SgcJ/EcaC family oxidoreductase"/>
    <property type="match status" value="1"/>
</dbReference>
<name>A0A1I5HNM0_9GAMM</name>
<keyword evidence="4" id="KW-1185">Reference proteome</keyword>
<dbReference type="OrthoDB" id="953853at2"/>
<dbReference type="GO" id="GO:0004683">
    <property type="term" value="F:calcium/calmodulin-dependent protein kinase activity"/>
    <property type="evidence" value="ECO:0007669"/>
    <property type="project" value="InterPro"/>
</dbReference>
<dbReference type="InterPro" id="IPR016887">
    <property type="entry name" value="UCP028470_steroid_isom-rel"/>
</dbReference>
<proteinExistence type="predicted"/>
<dbReference type="Proteomes" id="UP000198968">
    <property type="component" value="Unassembled WGS sequence"/>
</dbReference>
<feature type="chain" id="PRO_5011618953" description="Calcium/calmodulin-dependent protein kinase II association-domain domain-containing protein" evidence="1">
    <location>
        <begin position="23"/>
        <end position="156"/>
    </location>
</feature>
<accession>A0A1I5HNM0</accession>
<dbReference type="InterPro" id="IPR032710">
    <property type="entry name" value="NTF2-like_dom_sf"/>
</dbReference>
<sequence length="156" mass="17259">MKKSLLSLCLLGLSCTPAITLAQQPVTCVKASEQDVVSLFNTWNDSLATGDATKVSELYVSDAVLLPTISNQVRLTDQERIDYFKDFLKKGPSGKIDSRTIRIGCNKAIDTGVYTFTFKDNSHVTARYTFTYVWDGKGWKISTHHSSAMPESVSQP</sequence>
<feature type="domain" description="Calcium/calmodulin-dependent protein kinase II association-domain" evidence="2">
    <location>
        <begin position="33"/>
        <end position="150"/>
    </location>
</feature>
<dbReference type="GO" id="GO:0005516">
    <property type="term" value="F:calmodulin binding"/>
    <property type="evidence" value="ECO:0007669"/>
    <property type="project" value="InterPro"/>
</dbReference>
<evidence type="ECO:0000259" key="2">
    <source>
        <dbReference type="Pfam" id="PF08332"/>
    </source>
</evidence>
<dbReference type="RefSeq" id="WP_090967053.1">
    <property type="nucleotide sequence ID" value="NZ_FOVG01000007.1"/>
</dbReference>
<dbReference type="Gene3D" id="3.10.450.50">
    <property type="match status" value="1"/>
</dbReference>
<evidence type="ECO:0000313" key="4">
    <source>
        <dbReference type="Proteomes" id="UP000198968"/>
    </source>
</evidence>
<dbReference type="SUPFAM" id="SSF54427">
    <property type="entry name" value="NTF2-like"/>
    <property type="match status" value="1"/>
</dbReference>
<dbReference type="InterPro" id="IPR013543">
    <property type="entry name" value="Ca/CaM-dep_prot_kinase-assoc"/>
</dbReference>
<dbReference type="EMBL" id="FOVG01000007">
    <property type="protein sequence ID" value="SFO49894.1"/>
    <property type="molecule type" value="Genomic_DNA"/>
</dbReference>
<evidence type="ECO:0000256" key="1">
    <source>
        <dbReference type="SAM" id="SignalP"/>
    </source>
</evidence>